<gene>
    <name evidence="1" type="ORF">CCAP1982_LOCUS13928</name>
</gene>
<dbReference type="Proteomes" id="UP000606786">
    <property type="component" value="Unassembled WGS sequence"/>
</dbReference>
<name>A0A811V4V2_CERCA</name>
<comment type="caution">
    <text evidence="1">The sequence shown here is derived from an EMBL/GenBank/DDBJ whole genome shotgun (WGS) entry which is preliminary data.</text>
</comment>
<accession>A0A811V4V2</accession>
<proteinExistence type="predicted"/>
<dbReference type="AlphaFoldDB" id="A0A811V4V2"/>
<protein>
    <submittedName>
        <fullName evidence="1">(Mediterranean fruit fly) hypothetical protein</fullName>
    </submittedName>
</protein>
<organism evidence="1 2">
    <name type="scientific">Ceratitis capitata</name>
    <name type="common">Mediterranean fruit fly</name>
    <name type="synonym">Tephritis capitata</name>
    <dbReference type="NCBI Taxonomy" id="7213"/>
    <lineage>
        <taxon>Eukaryota</taxon>
        <taxon>Metazoa</taxon>
        <taxon>Ecdysozoa</taxon>
        <taxon>Arthropoda</taxon>
        <taxon>Hexapoda</taxon>
        <taxon>Insecta</taxon>
        <taxon>Pterygota</taxon>
        <taxon>Neoptera</taxon>
        <taxon>Endopterygota</taxon>
        <taxon>Diptera</taxon>
        <taxon>Brachycera</taxon>
        <taxon>Muscomorpha</taxon>
        <taxon>Tephritoidea</taxon>
        <taxon>Tephritidae</taxon>
        <taxon>Ceratitis</taxon>
        <taxon>Ceratitis</taxon>
    </lineage>
</organism>
<keyword evidence="2" id="KW-1185">Reference proteome</keyword>
<sequence>MRTIARCLIKLVDQRHHHRCRRRRRRRHEYPSQAQHQLTAFTSIDILQASSAVGKPMRSAFHVEWREACGAFGDFSRVALFHYKPTICIFDTPVFAPRD</sequence>
<reference evidence="1" key="1">
    <citation type="submission" date="2020-11" db="EMBL/GenBank/DDBJ databases">
        <authorList>
            <person name="Whitehead M."/>
        </authorList>
    </citation>
    <scope>NUCLEOTIDE SEQUENCE</scope>
    <source>
        <strain evidence="1">EGII</strain>
    </source>
</reference>
<dbReference type="EMBL" id="CAJHJT010000034">
    <property type="protein sequence ID" value="CAD7005568.1"/>
    <property type="molecule type" value="Genomic_DNA"/>
</dbReference>
<evidence type="ECO:0000313" key="1">
    <source>
        <dbReference type="EMBL" id="CAD7005568.1"/>
    </source>
</evidence>
<evidence type="ECO:0000313" key="2">
    <source>
        <dbReference type="Proteomes" id="UP000606786"/>
    </source>
</evidence>